<dbReference type="PANTHER" id="PTHR23159:SF31">
    <property type="entry name" value="CENTROSOME-ASSOCIATED PROTEIN CEP250 ISOFORM X1"/>
    <property type="match status" value="1"/>
</dbReference>
<dbReference type="EMBL" id="JH993018">
    <property type="protein sequence ID" value="EKX42155.1"/>
    <property type="molecule type" value="Genomic_DNA"/>
</dbReference>
<feature type="compositionally biased region" description="Acidic residues" evidence="2">
    <location>
        <begin position="210"/>
        <end position="224"/>
    </location>
</feature>
<dbReference type="Gene3D" id="2.30.42.10">
    <property type="match status" value="1"/>
</dbReference>
<feature type="region of interest" description="Disordered" evidence="2">
    <location>
        <begin position="411"/>
        <end position="446"/>
    </location>
</feature>
<feature type="region of interest" description="Disordered" evidence="2">
    <location>
        <begin position="199"/>
        <end position="224"/>
    </location>
</feature>
<dbReference type="CDD" id="cd06782">
    <property type="entry name" value="cpPDZ_CPP-like"/>
    <property type="match status" value="1"/>
</dbReference>
<dbReference type="KEGG" id="gtt:GUITHDRAFT_111722"/>
<feature type="coiled-coil region" evidence="1">
    <location>
        <begin position="641"/>
        <end position="668"/>
    </location>
</feature>
<evidence type="ECO:0000313" key="4">
    <source>
        <dbReference type="EMBL" id="EKX42155.1"/>
    </source>
</evidence>
<feature type="region of interest" description="Disordered" evidence="2">
    <location>
        <begin position="760"/>
        <end position="783"/>
    </location>
</feature>
<evidence type="ECO:0000256" key="2">
    <source>
        <dbReference type="SAM" id="MobiDB-lite"/>
    </source>
</evidence>
<organism evidence="4">
    <name type="scientific">Guillardia theta (strain CCMP2712)</name>
    <name type="common">Cryptophyte</name>
    <dbReference type="NCBI Taxonomy" id="905079"/>
    <lineage>
        <taxon>Eukaryota</taxon>
        <taxon>Cryptophyceae</taxon>
        <taxon>Pyrenomonadales</taxon>
        <taxon>Geminigeraceae</taxon>
        <taxon>Guillardia</taxon>
    </lineage>
</organism>
<proteinExistence type="predicted"/>
<reference evidence="6" key="2">
    <citation type="submission" date="2012-11" db="EMBL/GenBank/DDBJ databases">
        <authorList>
            <person name="Kuo A."/>
            <person name="Curtis B.A."/>
            <person name="Tanifuji G."/>
            <person name="Burki F."/>
            <person name="Gruber A."/>
            <person name="Irimia M."/>
            <person name="Maruyama S."/>
            <person name="Arias M.C."/>
            <person name="Ball S.G."/>
            <person name="Gile G.H."/>
            <person name="Hirakawa Y."/>
            <person name="Hopkins J.F."/>
            <person name="Rensing S.A."/>
            <person name="Schmutz J."/>
            <person name="Symeonidi A."/>
            <person name="Elias M."/>
            <person name="Eveleigh R.J."/>
            <person name="Herman E.K."/>
            <person name="Klute M.J."/>
            <person name="Nakayama T."/>
            <person name="Obornik M."/>
            <person name="Reyes-Prieto A."/>
            <person name="Armbrust E.V."/>
            <person name="Aves S.J."/>
            <person name="Beiko R.G."/>
            <person name="Coutinho P."/>
            <person name="Dacks J.B."/>
            <person name="Durnford D.G."/>
            <person name="Fast N.M."/>
            <person name="Green B.R."/>
            <person name="Grisdale C."/>
            <person name="Hempe F."/>
            <person name="Henrissat B."/>
            <person name="Hoppner M.P."/>
            <person name="Ishida K.-I."/>
            <person name="Kim E."/>
            <person name="Koreny L."/>
            <person name="Kroth P.G."/>
            <person name="Liu Y."/>
            <person name="Malik S.-B."/>
            <person name="Maier U.G."/>
            <person name="McRose D."/>
            <person name="Mock T."/>
            <person name="Neilson J.A."/>
            <person name="Onodera N.T."/>
            <person name="Poole A.M."/>
            <person name="Pritham E.J."/>
            <person name="Richards T.A."/>
            <person name="Rocap G."/>
            <person name="Roy S.W."/>
            <person name="Sarai C."/>
            <person name="Schaack S."/>
            <person name="Shirato S."/>
            <person name="Slamovits C.H."/>
            <person name="Spencer D.F."/>
            <person name="Suzuki S."/>
            <person name="Worden A.Z."/>
            <person name="Zauner S."/>
            <person name="Barry K."/>
            <person name="Bell C."/>
            <person name="Bharti A.K."/>
            <person name="Crow J.A."/>
            <person name="Grimwood J."/>
            <person name="Kramer R."/>
            <person name="Lindquist E."/>
            <person name="Lucas S."/>
            <person name="Salamov A."/>
            <person name="McFadden G.I."/>
            <person name="Lane C.E."/>
            <person name="Keeling P.J."/>
            <person name="Gray M.W."/>
            <person name="Grigoriev I.V."/>
            <person name="Archibald J.M."/>
        </authorList>
    </citation>
    <scope>NUCLEOTIDE SEQUENCE</scope>
    <source>
        <strain evidence="6">CCMP2712</strain>
    </source>
</reference>
<accession>L1J235</accession>
<dbReference type="EnsemblProtists" id="EKX42155">
    <property type="protein sequence ID" value="EKX42155"/>
    <property type="gene ID" value="GUITHDRAFT_111722"/>
</dbReference>
<keyword evidence="6" id="KW-1185">Reference proteome</keyword>
<dbReference type="PaxDb" id="55529-EKX42155"/>
<feature type="coiled-coil region" evidence="1">
    <location>
        <begin position="1005"/>
        <end position="1032"/>
    </location>
</feature>
<sequence length="1121" mass="125232">MLIEFFLLQVWDPRERLMDVMSSSLSSARSLRSSAGEGKEENLMIRVLSASGLKQKGRIFLDDQEPVFCQLRVLDGDESDVQEGRTEAMPEDETDVIVWNEGFLFSLECSVWRLSYDPEENKDVTTFLGGAVISTSELAAYAGRLLKQDFELEGSSHFGGKLQLALLYGADPNDLDLSEGYESHQEGESEIEIHDYPMQRVDPSNQSDTFEAEDEVEEYEDNQEEAMFEPQLYDTELPQRLSNQSSPPSLQDENEHDEMWRGGDDQEIEMKKRLESSENNSGVGISLEADSEGNVVIVSLRAGGSAESSGQVKPGDRICGIDGQDIRGLSVPDILDRIVGPSNTRVSLDLMDADRSDGHVKRVMLRRMSSMPLQIQFDQPFPDHPSYLSQGAQDRYLVPDVSRASDIDGKPSSLFPSMQNQPVDTLASHHRPSKQAKVSPVPSAPDDFSVTMVDGEGFLTGESITRTLSEFEMLYEFLIGNYSKPSSMPSSLDPFDAHRNFAVPSLELDLVFDQQGNVSLSLLAARLEEFLNEVLADPLLSRDTYVLAFCEPDELDTLKELQDSSSEQRSPPPPPALDPLELVSRNGYASSFSKSMSPQDGKYEMSNGSMALPSSTEGVVKLYMEKLAEKDRQIAHMSIKLSAAEHKVSSATQREAELEEELKRLKAGGTARFSTGGEGWEEEKAKLIAGFKEQIEMLQASHKEGGGRLSAGVDSRSSAGQLQEVMQKLSEANQESNRLKVRLGELEVTLRSVEEERAQLQREVKTAKWSPSEEEEDQGRPLEVSELRRRVRELQEELSSERERLNQQRRQAQTLETNLSESKVMVEQLQQELEVAQMKVTHSRNLSQEVEDKELEISSLGEKCAILSKRNEQLLDELEALRKSSDELKAQVGGEHQRGRREDREEAMEELDSLRRQLMTQQDEIKFLKSKLADERWKTSFPPNSLQLAPNSAPFGNGQTKGSILKARQAVEELKQRIVGGSSSSSVSPSPRLSASPQAFAVSQAMEYETKIAQLMTQLKRERLALEEEKIARQAADELNAELLESLQESRAALPSTSAARPSYQQDLSWRRSDLKLDGGFARFVNSKRSEGTERTMSPQLSSTLAKVQKALARIKSDMDI</sequence>
<evidence type="ECO:0000259" key="3">
    <source>
        <dbReference type="PROSITE" id="PS50106"/>
    </source>
</evidence>
<dbReference type="HOGENOM" id="CLU_280394_0_0_1"/>
<dbReference type="InterPro" id="IPR001478">
    <property type="entry name" value="PDZ"/>
</dbReference>
<evidence type="ECO:0000313" key="6">
    <source>
        <dbReference type="Proteomes" id="UP000011087"/>
    </source>
</evidence>
<feature type="region of interest" description="Disordered" evidence="2">
    <location>
        <begin position="886"/>
        <end position="912"/>
    </location>
</feature>
<reference evidence="5" key="3">
    <citation type="submission" date="2015-06" db="UniProtKB">
        <authorList>
            <consortium name="EnsemblProtists"/>
        </authorList>
    </citation>
    <scope>IDENTIFICATION</scope>
</reference>
<reference evidence="4 6" key="1">
    <citation type="journal article" date="2012" name="Nature">
        <title>Algal genomes reveal evolutionary mosaicism and the fate of nucleomorphs.</title>
        <authorList>
            <consortium name="DOE Joint Genome Institute"/>
            <person name="Curtis B.A."/>
            <person name="Tanifuji G."/>
            <person name="Burki F."/>
            <person name="Gruber A."/>
            <person name="Irimia M."/>
            <person name="Maruyama S."/>
            <person name="Arias M.C."/>
            <person name="Ball S.G."/>
            <person name="Gile G.H."/>
            <person name="Hirakawa Y."/>
            <person name="Hopkins J.F."/>
            <person name="Kuo A."/>
            <person name="Rensing S.A."/>
            <person name="Schmutz J."/>
            <person name="Symeonidi A."/>
            <person name="Elias M."/>
            <person name="Eveleigh R.J."/>
            <person name="Herman E.K."/>
            <person name="Klute M.J."/>
            <person name="Nakayama T."/>
            <person name="Obornik M."/>
            <person name="Reyes-Prieto A."/>
            <person name="Armbrust E.V."/>
            <person name="Aves S.J."/>
            <person name="Beiko R.G."/>
            <person name="Coutinho P."/>
            <person name="Dacks J.B."/>
            <person name="Durnford D.G."/>
            <person name="Fast N.M."/>
            <person name="Green B.R."/>
            <person name="Grisdale C.J."/>
            <person name="Hempel F."/>
            <person name="Henrissat B."/>
            <person name="Hoppner M.P."/>
            <person name="Ishida K."/>
            <person name="Kim E."/>
            <person name="Koreny L."/>
            <person name="Kroth P.G."/>
            <person name="Liu Y."/>
            <person name="Malik S.B."/>
            <person name="Maier U.G."/>
            <person name="McRose D."/>
            <person name="Mock T."/>
            <person name="Neilson J.A."/>
            <person name="Onodera N.T."/>
            <person name="Poole A.M."/>
            <person name="Pritham E.J."/>
            <person name="Richards T.A."/>
            <person name="Rocap G."/>
            <person name="Roy S.W."/>
            <person name="Sarai C."/>
            <person name="Schaack S."/>
            <person name="Shirato S."/>
            <person name="Slamovits C.H."/>
            <person name="Spencer D.F."/>
            <person name="Suzuki S."/>
            <person name="Worden A.Z."/>
            <person name="Zauner S."/>
            <person name="Barry K."/>
            <person name="Bell C."/>
            <person name="Bharti A.K."/>
            <person name="Crow J.A."/>
            <person name="Grimwood J."/>
            <person name="Kramer R."/>
            <person name="Lindquist E."/>
            <person name="Lucas S."/>
            <person name="Salamov A."/>
            <person name="McFadden G.I."/>
            <person name="Lane C.E."/>
            <person name="Keeling P.J."/>
            <person name="Gray M.W."/>
            <person name="Grigoriev I.V."/>
            <person name="Archibald J.M."/>
        </authorList>
    </citation>
    <scope>NUCLEOTIDE SEQUENCE</scope>
    <source>
        <strain evidence="4 6">CCMP2712</strain>
    </source>
</reference>
<dbReference type="AlphaFoldDB" id="L1J235"/>
<name>L1J235_GUITC</name>
<dbReference type="PROSITE" id="PS50106">
    <property type="entry name" value="PDZ"/>
    <property type="match status" value="1"/>
</dbReference>
<dbReference type="InterPro" id="IPR036034">
    <property type="entry name" value="PDZ_sf"/>
</dbReference>
<keyword evidence="1" id="KW-0175">Coiled coil</keyword>
<dbReference type="SMART" id="SM00228">
    <property type="entry name" value="PDZ"/>
    <property type="match status" value="1"/>
</dbReference>
<feature type="region of interest" description="Disordered" evidence="2">
    <location>
        <begin position="561"/>
        <end position="581"/>
    </location>
</feature>
<feature type="region of interest" description="Disordered" evidence="2">
    <location>
        <begin position="239"/>
        <end position="261"/>
    </location>
</feature>
<evidence type="ECO:0000313" key="5">
    <source>
        <dbReference type="EnsemblProtists" id="EKX42155"/>
    </source>
</evidence>
<gene>
    <name evidence="4" type="ORF">GUITHDRAFT_111722</name>
</gene>
<feature type="region of interest" description="Disordered" evidence="2">
    <location>
        <begin position="703"/>
        <end position="724"/>
    </location>
</feature>
<dbReference type="RefSeq" id="XP_005829135.1">
    <property type="nucleotide sequence ID" value="XM_005829078.1"/>
</dbReference>
<evidence type="ECO:0000256" key="1">
    <source>
        <dbReference type="SAM" id="Coils"/>
    </source>
</evidence>
<dbReference type="OrthoDB" id="65789at2759"/>
<feature type="domain" description="PDZ" evidence="3">
    <location>
        <begin position="267"/>
        <end position="338"/>
    </location>
</feature>
<feature type="compositionally biased region" description="Basic and acidic residues" evidence="2">
    <location>
        <begin position="886"/>
        <end position="904"/>
    </location>
</feature>
<dbReference type="Proteomes" id="UP000011087">
    <property type="component" value="Unassembled WGS sequence"/>
</dbReference>
<dbReference type="GeneID" id="17298914"/>
<dbReference type="Pfam" id="PF00595">
    <property type="entry name" value="PDZ"/>
    <property type="match status" value="1"/>
</dbReference>
<feature type="compositionally biased region" description="Polar residues" evidence="2">
    <location>
        <begin position="414"/>
        <end position="423"/>
    </location>
</feature>
<feature type="compositionally biased region" description="Polar residues" evidence="2">
    <location>
        <begin position="240"/>
        <end position="251"/>
    </location>
</feature>
<dbReference type="SUPFAM" id="SSF50156">
    <property type="entry name" value="PDZ domain-like"/>
    <property type="match status" value="1"/>
</dbReference>
<dbReference type="PANTHER" id="PTHR23159">
    <property type="entry name" value="CENTROSOMAL PROTEIN 2"/>
    <property type="match status" value="1"/>
</dbReference>
<protein>
    <recommendedName>
        <fullName evidence="3">PDZ domain-containing protein</fullName>
    </recommendedName>
</protein>